<dbReference type="WBParaSite" id="ACRNAN_scaffold6110.g31152.t1">
    <property type="protein sequence ID" value="ACRNAN_scaffold6110.g31152.t1"/>
    <property type="gene ID" value="ACRNAN_scaffold6110.g31152"/>
</dbReference>
<dbReference type="Proteomes" id="UP000887540">
    <property type="component" value="Unplaced"/>
</dbReference>
<accession>A0A914E7J1</accession>
<reference evidence="2" key="1">
    <citation type="submission" date="2022-11" db="UniProtKB">
        <authorList>
            <consortium name="WormBaseParasite"/>
        </authorList>
    </citation>
    <scope>IDENTIFICATION</scope>
</reference>
<dbReference type="AlphaFoldDB" id="A0A914E7J1"/>
<protein>
    <submittedName>
        <fullName evidence="2">Uncharacterized protein</fullName>
    </submittedName>
</protein>
<evidence type="ECO:0000313" key="1">
    <source>
        <dbReference type="Proteomes" id="UP000887540"/>
    </source>
</evidence>
<keyword evidence="1" id="KW-1185">Reference proteome</keyword>
<sequence>MSRSTVIRYWRPFEVCVPTTLMPTRYDWQTRYKRGNRCVLHDNSKNTKGTSLVAMVVGFLVEQSADQITPSWFLNDDVERDHSLPASKKKFGIWV</sequence>
<evidence type="ECO:0000313" key="2">
    <source>
        <dbReference type="WBParaSite" id="ACRNAN_scaffold6110.g31152.t1"/>
    </source>
</evidence>
<organism evidence="1 2">
    <name type="scientific">Acrobeloides nanus</name>
    <dbReference type="NCBI Taxonomy" id="290746"/>
    <lineage>
        <taxon>Eukaryota</taxon>
        <taxon>Metazoa</taxon>
        <taxon>Ecdysozoa</taxon>
        <taxon>Nematoda</taxon>
        <taxon>Chromadorea</taxon>
        <taxon>Rhabditida</taxon>
        <taxon>Tylenchina</taxon>
        <taxon>Cephalobomorpha</taxon>
        <taxon>Cephaloboidea</taxon>
        <taxon>Cephalobidae</taxon>
        <taxon>Acrobeloides</taxon>
    </lineage>
</organism>
<name>A0A914E7J1_9BILA</name>
<proteinExistence type="predicted"/>